<name>Q97K16_CLOAB</name>
<dbReference type="AlphaFoldDB" id="Q97K16"/>
<dbReference type="HOGENOM" id="CLU_2521645_0_0_9"/>
<sequence>MNVNISYSNFLTENGEQILNSISATLSPQTEMLFSIKKQNDNQSESICNIKLADKIGVNEISDNIQKQDVRELIEMLKVIYKNM</sequence>
<dbReference type="Proteomes" id="UP000000814">
    <property type="component" value="Chromosome"/>
</dbReference>
<evidence type="ECO:0000313" key="2">
    <source>
        <dbReference type="Proteomes" id="UP000000814"/>
    </source>
</evidence>
<organism evidence="1 2">
    <name type="scientific">Clostridium acetobutylicum (strain ATCC 824 / DSM 792 / JCM 1419 / IAM 19013 / LMG 5710 / NBRC 13948 / NRRL B-527 / VKM B-1787 / 2291 / W)</name>
    <dbReference type="NCBI Taxonomy" id="272562"/>
    <lineage>
        <taxon>Bacteria</taxon>
        <taxon>Bacillati</taxon>
        <taxon>Bacillota</taxon>
        <taxon>Clostridia</taxon>
        <taxon>Eubacteriales</taxon>
        <taxon>Clostridiaceae</taxon>
        <taxon>Clostridium</taxon>
    </lineage>
</organism>
<dbReference type="PATRIC" id="fig|272562.8.peg.1313"/>
<dbReference type="STRING" id="272562.CA_C1105"/>
<proteinExistence type="predicted"/>
<keyword evidence="2" id="KW-1185">Reference proteome</keyword>
<dbReference type="KEGG" id="cac:CA_C1105"/>
<dbReference type="GeneID" id="44997617"/>
<dbReference type="RefSeq" id="WP_010964420.1">
    <property type="nucleotide sequence ID" value="NC_003030.1"/>
</dbReference>
<gene>
    <name evidence="1" type="ordered locus">CA_C1105</name>
</gene>
<accession>Q97K16</accession>
<reference evidence="1 2" key="1">
    <citation type="journal article" date="2001" name="J. Bacteriol.">
        <title>Genome sequence and comparative analysis of the solvent-producing bacterium Clostridium acetobutylicum.</title>
        <authorList>
            <person name="Nolling J."/>
            <person name="Breton G."/>
            <person name="Omelchenko M.V."/>
            <person name="Makarova K.S."/>
            <person name="Zeng Q."/>
            <person name="Gibson R."/>
            <person name="Lee H.M."/>
            <person name="Dubois J."/>
            <person name="Qiu D."/>
            <person name="Hitti J."/>
            <person name="Wolf Y.I."/>
            <person name="Tatusov R.L."/>
            <person name="Sabathe F."/>
            <person name="Doucette-Stamm L."/>
            <person name="Soucaille P."/>
            <person name="Daly M.J."/>
            <person name="Bennett G.N."/>
            <person name="Koonin E.V."/>
            <person name="Smith D.R."/>
        </authorList>
    </citation>
    <scope>NUCLEOTIDE SEQUENCE [LARGE SCALE GENOMIC DNA]</scope>
    <source>
        <strain evidence="2">ATCC 824 / DSM 792 / JCM 1419 / LMG 5710 / VKM B-1787</strain>
    </source>
</reference>
<dbReference type="EMBL" id="AE001437">
    <property type="protein sequence ID" value="AAK79079.1"/>
    <property type="molecule type" value="Genomic_DNA"/>
</dbReference>
<evidence type="ECO:0000313" key="1">
    <source>
        <dbReference type="EMBL" id="AAK79079.1"/>
    </source>
</evidence>
<dbReference type="PIR" id="D97036">
    <property type="entry name" value="D97036"/>
</dbReference>
<protein>
    <submittedName>
        <fullName evidence="1">Uncharacterized protein</fullName>
    </submittedName>
</protein>